<gene>
    <name evidence="3" type="ORF">FALBO_8839</name>
</gene>
<dbReference type="AlphaFoldDB" id="A0A8H4LAU6"/>
<evidence type="ECO:0000256" key="2">
    <source>
        <dbReference type="SAM" id="MobiDB-lite"/>
    </source>
</evidence>
<protein>
    <submittedName>
        <fullName evidence="3">Tetratricopeptide repeat 1 (TTC1)</fullName>
    </submittedName>
</protein>
<dbReference type="SUPFAM" id="SSF48452">
    <property type="entry name" value="TPR-like"/>
    <property type="match status" value="1"/>
</dbReference>
<reference evidence="3 4" key="1">
    <citation type="submission" date="2020-01" db="EMBL/GenBank/DDBJ databases">
        <title>Identification and distribution of gene clusters putatively required for synthesis of sphingolipid metabolism inhibitors in phylogenetically diverse species of the filamentous fungus Fusarium.</title>
        <authorList>
            <person name="Kim H.-S."/>
            <person name="Busman M."/>
            <person name="Brown D.W."/>
            <person name="Divon H."/>
            <person name="Uhlig S."/>
            <person name="Proctor R.H."/>
        </authorList>
    </citation>
    <scope>NUCLEOTIDE SEQUENCE [LARGE SCALE GENOMIC DNA]</scope>
    <source>
        <strain evidence="3 4">NRRL 20459</strain>
    </source>
</reference>
<feature type="repeat" description="TPR" evidence="1">
    <location>
        <begin position="39"/>
        <end position="72"/>
    </location>
</feature>
<dbReference type="PANTHER" id="PTHR46014:SF1">
    <property type="entry name" value="TETRATRICOPEPTIDE REPEAT PROTEIN 1"/>
    <property type="match status" value="1"/>
</dbReference>
<proteinExistence type="predicted"/>
<dbReference type="EMBL" id="JAADYS010001204">
    <property type="protein sequence ID" value="KAF4464338.1"/>
    <property type="molecule type" value="Genomic_DNA"/>
</dbReference>
<accession>A0A8H4LAU6</accession>
<dbReference type="PROSITE" id="PS50005">
    <property type="entry name" value="TPR"/>
    <property type="match status" value="1"/>
</dbReference>
<organism evidence="3 4">
    <name type="scientific">Fusarium albosuccineum</name>
    <dbReference type="NCBI Taxonomy" id="1237068"/>
    <lineage>
        <taxon>Eukaryota</taxon>
        <taxon>Fungi</taxon>
        <taxon>Dikarya</taxon>
        <taxon>Ascomycota</taxon>
        <taxon>Pezizomycotina</taxon>
        <taxon>Sordariomycetes</taxon>
        <taxon>Hypocreomycetidae</taxon>
        <taxon>Hypocreales</taxon>
        <taxon>Nectriaceae</taxon>
        <taxon>Fusarium</taxon>
        <taxon>Fusarium decemcellulare species complex</taxon>
    </lineage>
</organism>
<feature type="region of interest" description="Disordered" evidence="2">
    <location>
        <begin position="112"/>
        <end position="161"/>
    </location>
</feature>
<feature type="region of interest" description="Disordered" evidence="2">
    <location>
        <begin position="1"/>
        <end position="28"/>
    </location>
</feature>
<comment type="caution">
    <text evidence="3">The sequence shown here is derived from an EMBL/GenBank/DDBJ whole genome shotgun (WGS) entry which is preliminary data.</text>
</comment>
<dbReference type="PANTHER" id="PTHR46014">
    <property type="entry name" value="TETRATRICOPEPTIDE REPEAT PROTEIN 1"/>
    <property type="match status" value="1"/>
</dbReference>
<dbReference type="InterPro" id="IPR011990">
    <property type="entry name" value="TPR-like_helical_dom_sf"/>
</dbReference>
<evidence type="ECO:0000313" key="3">
    <source>
        <dbReference type="EMBL" id="KAF4464338.1"/>
    </source>
</evidence>
<keyword evidence="4" id="KW-1185">Reference proteome</keyword>
<dbReference type="InterPro" id="IPR052769">
    <property type="entry name" value="TPR_domain_protein"/>
</dbReference>
<dbReference type="InterPro" id="IPR019734">
    <property type="entry name" value="TPR_rpt"/>
</dbReference>
<sequence>MSSSQSKPDEATKPGTAELEKEDTPTFSPEEVEFLVKESNAAKEEANVLFSSKQYNDALEKYEEAMSTCPKHIYYPRAVIQSNVAACHLKLEEWKEAIKAASAAIKELEELERTDPLLNPDANKENEKGNEKAENEEDDDVEEEIISSGASKAAPAPEPKEDAVKALKDNILRIRLKSMMRRARACSEAGGWHNLTTAEADYKALAANPETLSPADLRIVRTQLRELPPRVKVAQEKEMAEMWGKLKNLGNGILKPFGLSTDNFQMTKDEKSGGYSMNFQPGGSSQ</sequence>
<feature type="compositionally biased region" description="Acidic residues" evidence="2">
    <location>
        <begin position="134"/>
        <end position="145"/>
    </location>
</feature>
<feature type="compositionally biased region" description="Basic and acidic residues" evidence="2">
    <location>
        <begin position="7"/>
        <end position="24"/>
    </location>
</feature>
<evidence type="ECO:0000256" key="1">
    <source>
        <dbReference type="PROSITE-ProRule" id="PRU00339"/>
    </source>
</evidence>
<dbReference type="Gene3D" id="1.25.40.10">
    <property type="entry name" value="Tetratricopeptide repeat domain"/>
    <property type="match status" value="1"/>
</dbReference>
<dbReference type="SMART" id="SM00028">
    <property type="entry name" value="TPR"/>
    <property type="match status" value="2"/>
</dbReference>
<evidence type="ECO:0000313" key="4">
    <source>
        <dbReference type="Proteomes" id="UP000554235"/>
    </source>
</evidence>
<keyword evidence="1" id="KW-0802">TPR repeat</keyword>
<name>A0A8H4LAU6_9HYPO</name>
<feature type="compositionally biased region" description="Basic and acidic residues" evidence="2">
    <location>
        <begin position="122"/>
        <end position="133"/>
    </location>
</feature>
<dbReference type="Proteomes" id="UP000554235">
    <property type="component" value="Unassembled WGS sequence"/>
</dbReference>
<dbReference type="OrthoDB" id="1872379at2759"/>